<evidence type="ECO:0000313" key="7">
    <source>
        <dbReference type="Proteomes" id="UP001183388"/>
    </source>
</evidence>
<gene>
    <name evidence="6" type="ORF">RM780_11155</name>
</gene>
<proteinExistence type="inferred from homology"/>
<dbReference type="InterPro" id="IPR027474">
    <property type="entry name" value="L-asparaginase_N"/>
</dbReference>
<dbReference type="SFLD" id="SFLDS00057">
    <property type="entry name" value="Glutaminase/Asparaginase"/>
    <property type="match status" value="1"/>
</dbReference>
<evidence type="ECO:0000259" key="5">
    <source>
        <dbReference type="Pfam" id="PF17763"/>
    </source>
</evidence>
<dbReference type="Gene3D" id="3.40.50.40">
    <property type="match status" value="1"/>
</dbReference>
<dbReference type="PIRSF" id="PIRSF001220">
    <property type="entry name" value="L-ASNase_gatD"/>
    <property type="match status" value="1"/>
</dbReference>
<dbReference type="Pfam" id="PF00710">
    <property type="entry name" value="Asparaginase"/>
    <property type="match status" value="1"/>
</dbReference>
<dbReference type="InterPro" id="IPR040919">
    <property type="entry name" value="Asparaginase_C"/>
</dbReference>
<dbReference type="Proteomes" id="UP001183388">
    <property type="component" value="Unassembled WGS sequence"/>
</dbReference>
<dbReference type="SUPFAM" id="SSF53774">
    <property type="entry name" value="Glutaminase/Asparaginase"/>
    <property type="match status" value="1"/>
</dbReference>
<organism evidence="6 7">
    <name type="scientific">Streptomyces boetiae</name>
    <dbReference type="NCBI Taxonomy" id="3075541"/>
    <lineage>
        <taxon>Bacteria</taxon>
        <taxon>Bacillati</taxon>
        <taxon>Actinomycetota</taxon>
        <taxon>Actinomycetes</taxon>
        <taxon>Kitasatosporales</taxon>
        <taxon>Streptomycetaceae</taxon>
        <taxon>Streptomyces</taxon>
    </lineage>
</organism>
<evidence type="ECO:0000256" key="3">
    <source>
        <dbReference type="SAM" id="MobiDB-lite"/>
    </source>
</evidence>
<dbReference type="InterPro" id="IPR006034">
    <property type="entry name" value="Asparaginase/glutaminase-like"/>
</dbReference>
<name>A0ABU2L7G9_9ACTN</name>
<feature type="domain" description="L-asparaginase N-terminal" evidence="4">
    <location>
        <begin position="13"/>
        <end position="199"/>
    </location>
</feature>
<sequence>MLPDSQVSRRNAVLVLTLGGTIAMAGDGPGGVAPRLTGADLVAAVPGLAEEAAVEVEDFRQVPSAGLTVEDVAELAGRVEKAGAEGFAGVVITQGTDTLEETSFLLDLLYRGEAPVVLTGAMRHPGIAGADGPANLLAAVRTAASPVARHLGVLVVFNDEIHAARWVRKTHATSPGAFSSPNAGPIGRMAEGAPRVHATPEGRPTVGRPLTRRVKVEVVTAALGSDGVLLDGLADRVNGVVVAAFGAGHVPESWVAGLGTLAARLPVVLASRTGAGGVLSRTYAFPGSESDLLARGLISAGTLDPYKARLLLLAHLAAGSDRATIVAAFADHL</sequence>
<accession>A0ABU2L7G9</accession>
<comment type="caution">
    <text evidence="6">The sequence shown here is derived from an EMBL/GenBank/DDBJ whole genome shotgun (WGS) entry which is preliminary data.</text>
</comment>
<dbReference type="Gene3D" id="3.40.50.1170">
    <property type="entry name" value="L-asparaginase, N-terminal domain"/>
    <property type="match status" value="1"/>
</dbReference>
<feature type="domain" description="Asparaginase/glutaminase C-terminal" evidence="5">
    <location>
        <begin position="215"/>
        <end position="329"/>
    </location>
</feature>
<dbReference type="CDD" id="cd08964">
    <property type="entry name" value="L-asparaginase_II"/>
    <property type="match status" value="1"/>
</dbReference>
<feature type="region of interest" description="Disordered" evidence="3">
    <location>
        <begin position="175"/>
        <end position="207"/>
    </location>
</feature>
<dbReference type="SMART" id="SM00870">
    <property type="entry name" value="Asparaginase"/>
    <property type="match status" value="1"/>
</dbReference>
<reference evidence="7" key="1">
    <citation type="submission" date="2023-07" db="EMBL/GenBank/DDBJ databases">
        <title>30 novel species of actinomycetes from the DSMZ collection.</title>
        <authorList>
            <person name="Nouioui I."/>
        </authorList>
    </citation>
    <scope>NUCLEOTIDE SEQUENCE [LARGE SCALE GENOMIC DNA]</scope>
    <source>
        <strain evidence="7">DSM 44917</strain>
    </source>
</reference>
<dbReference type="InterPro" id="IPR027473">
    <property type="entry name" value="L-asparaginase_C"/>
</dbReference>
<dbReference type="PANTHER" id="PTHR11707:SF28">
    <property type="entry name" value="60 KDA LYSOPHOSPHOLIPASE"/>
    <property type="match status" value="1"/>
</dbReference>
<comment type="similarity">
    <text evidence="1">Belongs to the asparaginase 1 family.</text>
</comment>
<evidence type="ECO:0000259" key="4">
    <source>
        <dbReference type="Pfam" id="PF00710"/>
    </source>
</evidence>
<keyword evidence="2" id="KW-0378">Hydrolase</keyword>
<evidence type="ECO:0000313" key="6">
    <source>
        <dbReference type="EMBL" id="MDT0307518.1"/>
    </source>
</evidence>
<evidence type="ECO:0000256" key="2">
    <source>
        <dbReference type="ARBA" id="ARBA00022801"/>
    </source>
</evidence>
<dbReference type="PIRSF" id="PIRSF500176">
    <property type="entry name" value="L_ASNase"/>
    <property type="match status" value="1"/>
</dbReference>
<dbReference type="EMBL" id="JAVREN010000012">
    <property type="protein sequence ID" value="MDT0307518.1"/>
    <property type="molecule type" value="Genomic_DNA"/>
</dbReference>
<protein>
    <submittedName>
        <fullName evidence="6">Asparaginase</fullName>
    </submittedName>
</protein>
<keyword evidence="7" id="KW-1185">Reference proteome</keyword>
<dbReference type="InterPro" id="IPR036152">
    <property type="entry name" value="Asp/glu_Ase-like_sf"/>
</dbReference>
<dbReference type="PROSITE" id="PS51732">
    <property type="entry name" value="ASN_GLN_ASE_3"/>
    <property type="match status" value="1"/>
</dbReference>
<dbReference type="PRINTS" id="PR00139">
    <property type="entry name" value="ASNGLNASE"/>
</dbReference>
<dbReference type="InterPro" id="IPR037152">
    <property type="entry name" value="L-asparaginase_N_sf"/>
</dbReference>
<dbReference type="InterPro" id="IPR004550">
    <property type="entry name" value="AsnASE_II"/>
</dbReference>
<dbReference type="Pfam" id="PF17763">
    <property type="entry name" value="Asparaginase_C"/>
    <property type="match status" value="1"/>
</dbReference>
<dbReference type="PANTHER" id="PTHR11707">
    <property type="entry name" value="L-ASPARAGINASE"/>
    <property type="match status" value="1"/>
</dbReference>
<evidence type="ECO:0000256" key="1">
    <source>
        <dbReference type="ARBA" id="ARBA00010518"/>
    </source>
</evidence>